<evidence type="ECO:0000256" key="5">
    <source>
        <dbReference type="ARBA" id="ARBA00022553"/>
    </source>
</evidence>
<dbReference type="Proteomes" id="UP000838308">
    <property type="component" value="Unassembled WGS sequence"/>
</dbReference>
<dbReference type="Pfam" id="PF00672">
    <property type="entry name" value="HAMP"/>
    <property type="match status" value="1"/>
</dbReference>
<keyword evidence="13" id="KW-1133">Transmembrane helix</keyword>
<evidence type="ECO:0000256" key="9">
    <source>
        <dbReference type="ARBA" id="ARBA00022840"/>
    </source>
</evidence>
<dbReference type="InterPro" id="IPR005467">
    <property type="entry name" value="His_kinase_dom"/>
</dbReference>
<sequence length="562" mass="65851">MFMLNLSTQKRLFIMFLVVALIPMLTLGIIAYEQSAKVVNGKLSNYNHFAGEKIKTQLDQILEDMYYSAAEIQQYLADSTSVNLQHQEPQTYSDFKEANNLERLLQAHKKSNIRGIYVITSSDFYYGDYDFNVKQFKKQDIWKRTFWSGDSEIGIYQPSYYKNNTSHHVLGLIVPLKFSYGVLNNSYLLIETDIDDLFDLMKVLEQDLHSRITIRNEIGQLLYHTKSVEENRKDDIIWMEHTRINNWEFEIRVPREEFYQSSRVIFKMVSIGILIAFILALMLSYVFSNQFTKGILKLKFAIDEVSQGIFDGKLSVHTKDEIGKLGLHFNRMVEKIKQLMEEVREKESTKREAEMKAIHYQINPHLLFNTLNTIQWKARLDGNEEIGKMLLHLTKVLEGNLNFNIDLISLKEELQSIQHFFAIQELRYGPNFHVSLKMNEKLERGLIPRMTLQPMLENIFFHAFEDGTGNIDLEFTENNRYFQLVIKDNGKGIPQEKLKTLFTRPNEKVRGGIGLYNVYQKFYIHYGKDFLINTDSVVGKGTTILITWPIRWVDQYDENGNH</sequence>
<keyword evidence="11 13" id="KW-0472">Membrane</keyword>
<dbReference type="PROSITE" id="PS50109">
    <property type="entry name" value="HIS_KIN"/>
    <property type="match status" value="1"/>
</dbReference>
<evidence type="ECO:0000256" key="1">
    <source>
        <dbReference type="ARBA" id="ARBA00000085"/>
    </source>
</evidence>
<dbReference type="InterPro" id="IPR003660">
    <property type="entry name" value="HAMP_dom"/>
</dbReference>
<comment type="caution">
    <text evidence="16">The sequence shown here is derived from an EMBL/GenBank/DDBJ whole genome shotgun (WGS) entry which is preliminary data.</text>
</comment>
<dbReference type="PANTHER" id="PTHR34220:SF7">
    <property type="entry name" value="SENSOR HISTIDINE KINASE YPDA"/>
    <property type="match status" value="1"/>
</dbReference>
<evidence type="ECO:0000256" key="11">
    <source>
        <dbReference type="ARBA" id="ARBA00023136"/>
    </source>
</evidence>
<keyword evidence="10" id="KW-0902">Two-component regulatory system</keyword>
<name>A0ABN8KQ95_9BACI</name>
<evidence type="ECO:0000259" key="14">
    <source>
        <dbReference type="PROSITE" id="PS50109"/>
    </source>
</evidence>
<dbReference type="Pfam" id="PF02518">
    <property type="entry name" value="HATPase_c"/>
    <property type="match status" value="1"/>
</dbReference>
<keyword evidence="7" id="KW-0547">Nucleotide-binding</keyword>
<evidence type="ECO:0000256" key="13">
    <source>
        <dbReference type="SAM" id="Phobius"/>
    </source>
</evidence>
<comment type="catalytic activity">
    <reaction evidence="1">
        <text>ATP + protein L-histidine = ADP + protein N-phospho-L-histidine.</text>
        <dbReference type="EC" id="2.7.13.3"/>
    </reaction>
</comment>
<evidence type="ECO:0000256" key="10">
    <source>
        <dbReference type="ARBA" id="ARBA00023012"/>
    </source>
</evidence>
<dbReference type="SUPFAM" id="SSF158472">
    <property type="entry name" value="HAMP domain-like"/>
    <property type="match status" value="1"/>
</dbReference>
<evidence type="ECO:0000256" key="4">
    <source>
        <dbReference type="ARBA" id="ARBA00022475"/>
    </source>
</evidence>
<dbReference type="PROSITE" id="PS50885">
    <property type="entry name" value="HAMP"/>
    <property type="match status" value="1"/>
</dbReference>
<dbReference type="CDD" id="cd06225">
    <property type="entry name" value="HAMP"/>
    <property type="match status" value="1"/>
</dbReference>
<dbReference type="InterPro" id="IPR010559">
    <property type="entry name" value="Sig_transdc_His_kin_internal"/>
</dbReference>
<organism evidence="16 17">
    <name type="scientific">Neobacillus rhizosphaerae</name>
    <dbReference type="NCBI Taxonomy" id="2880965"/>
    <lineage>
        <taxon>Bacteria</taxon>
        <taxon>Bacillati</taxon>
        <taxon>Bacillota</taxon>
        <taxon>Bacilli</taxon>
        <taxon>Bacillales</taxon>
        <taxon>Bacillaceae</taxon>
        <taxon>Neobacillus</taxon>
    </lineage>
</organism>
<keyword evidence="8" id="KW-0418">Kinase</keyword>
<dbReference type="SUPFAM" id="SSF55874">
    <property type="entry name" value="ATPase domain of HSP90 chaperone/DNA topoisomerase II/histidine kinase"/>
    <property type="match status" value="1"/>
</dbReference>
<keyword evidence="4" id="KW-1003">Cell membrane</keyword>
<evidence type="ECO:0000256" key="8">
    <source>
        <dbReference type="ARBA" id="ARBA00022777"/>
    </source>
</evidence>
<feature type="coiled-coil region" evidence="12">
    <location>
        <begin position="329"/>
        <end position="356"/>
    </location>
</feature>
<evidence type="ECO:0000256" key="3">
    <source>
        <dbReference type="ARBA" id="ARBA00012438"/>
    </source>
</evidence>
<keyword evidence="9" id="KW-0067">ATP-binding</keyword>
<accession>A0ABN8KQ95</accession>
<reference evidence="16" key="1">
    <citation type="submission" date="2022-04" db="EMBL/GenBank/DDBJ databases">
        <authorList>
            <person name="Criscuolo A."/>
        </authorList>
    </citation>
    <scope>NUCLEOTIDE SEQUENCE</scope>
    <source>
        <strain evidence="16">CIP111895</strain>
    </source>
</reference>
<keyword evidence="5" id="KW-0597">Phosphoprotein</keyword>
<evidence type="ECO:0000256" key="6">
    <source>
        <dbReference type="ARBA" id="ARBA00022679"/>
    </source>
</evidence>
<comment type="subcellular location">
    <subcellularLocation>
        <location evidence="2">Cell membrane</location>
        <topology evidence="2">Multi-pass membrane protein</topology>
    </subcellularLocation>
</comment>
<proteinExistence type="predicted"/>
<evidence type="ECO:0000256" key="12">
    <source>
        <dbReference type="SAM" id="Coils"/>
    </source>
</evidence>
<protein>
    <recommendedName>
        <fullName evidence="3">histidine kinase</fullName>
        <ecNumber evidence="3">2.7.13.3</ecNumber>
    </recommendedName>
</protein>
<feature type="domain" description="HAMP" evidence="15">
    <location>
        <begin position="289"/>
        <end position="341"/>
    </location>
</feature>
<dbReference type="Gene3D" id="3.30.565.10">
    <property type="entry name" value="Histidine kinase-like ATPase, C-terminal domain"/>
    <property type="match status" value="1"/>
</dbReference>
<evidence type="ECO:0000256" key="2">
    <source>
        <dbReference type="ARBA" id="ARBA00004651"/>
    </source>
</evidence>
<evidence type="ECO:0000313" key="17">
    <source>
        <dbReference type="Proteomes" id="UP000838308"/>
    </source>
</evidence>
<keyword evidence="12" id="KW-0175">Coiled coil</keyword>
<dbReference type="Gene3D" id="6.10.340.10">
    <property type="match status" value="1"/>
</dbReference>
<dbReference type="InterPro" id="IPR036890">
    <property type="entry name" value="HATPase_C_sf"/>
</dbReference>
<dbReference type="RefSeq" id="WP_248736111.1">
    <property type="nucleotide sequence ID" value="NZ_CALBWS010000020.1"/>
</dbReference>
<dbReference type="SMART" id="SM00304">
    <property type="entry name" value="HAMP"/>
    <property type="match status" value="1"/>
</dbReference>
<feature type="domain" description="Histidine kinase" evidence="14">
    <location>
        <begin position="390"/>
        <end position="552"/>
    </location>
</feature>
<dbReference type="InterPro" id="IPR050640">
    <property type="entry name" value="Bact_2-comp_sensor_kinase"/>
</dbReference>
<dbReference type="InterPro" id="IPR003594">
    <property type="entry name" value="HATPase_dom"/>
</dbReference>
<dbReference type="Pfam" id="PF06580">
    <property type="entry name" value="His_kinase"/>
    <property type="match status" value="1"/>
</dbReference>
<dbReference type="EMBL" id="CALBWS010000020">
    <property type="protein sequence ID" value="CAH2715841.1"/>
    <property type="molecule type" value="Genomic_DNA"/>
</dbReference>
<keyword evidence="13" id="KW-0812">Transmembrane</keyword>
<dbReference type="EC" id="2.7.13.3" evidence="3"/>
<evidence type="ECO:0000259" key="15">
    <source>
        <dbReference type="PROSITE" id="PS50885"/>
    </source>
</evidence>
<feature type="transmembrane region" description="Helical" evidence="13">
    <location>
        <begin position="264"/>
        <end position="287"/>
    </location>
</feature>
<feature type="transmembrane region" description="Helical" evidence="13">
    <location>
        <begin position="12"/>
        <end position="32"/>
    </location>
</feature>
<keyword evidence="6" id="KW-0808">Transferase</keyword>
<evidence type="ECO:0000256" key="7">
    <source>
        <dbReference type="ARBA" id="ARBA00022741"/>
    </source>
</evidence>
<gene>
    <name evidence="16" type="ORF">BACCIP111895_03025</name>
</gene>
<dbReference type="PANTHER" id="PTHR34220">
    <property type="entry name" value="SENSOR HISTIDINE KINASE YPDA"/>
    <property type="match status" value="1"/>
</dbReference>
<keyword evidence="17" id="KW-1185">Reference proteome</keyword>
<evidence type="ECO:0000313" key="16">
    <source>
        <dbReference type="EMBL" id="CAH2715841.1"/>
    </source>
</evidence>